<proteinExistence type="predicted"/>
<organism evidence="2 3">
    <name type="scientific">Apatococcus fuscideae</name>
    <dbReference type="NCBI Taxonomy" id="2026836"/>
    <lineage>
        <taxon>Eukaryota</taxon>
        <taxon>Viridiplantae</taxon>
        <taxon>Chlorophyta</taxon>
        <taxon>core chlorophytes</taxon>
        <taxon>Trebouxiophyceae</taxon>
        <taxon>Chlorellales</taxon>
        <taxon>Chlorellaceae</taxon>
        <taxon>Apatococcus</taxon>
    </lineage>
</organism>
<keyword evidence="1" id="KW-0175">Coiled coil</keyword>
<reference evidence="2 3" key="1">
    <citation type="journal article" date="2024" name="Nat. Commun.">
        <title>Phylogenomics reveals the evolutionary origins of lichenization in chlorophyte algae.</title>
        <authorList>
            <person name="Puginier C."/>
            <person name="Libourel C."/>
            <person name="Otte J."/>
            <person name="Skaloud P."/>
            <person name="Haon M."/>
            <person name="Grisel S."/>
            <person name="Petersen M."/>
            <person name="Berrin J.G."/>
            <person name="Delaux P.M."/>
            <person name="Dal Grande F."/>
            <person name="Keller J."/>
        </authorList>
    </citation>
    <scope>NUCLEOTIDE SEQUENCE [LARGE SCALE GENOMIC DNA]</scope>
    <source>
        <strain evidence="2 3">SAG 2523</strain>
    </source>
</reference>
<accession>A0AAW1SNL6</accession>
<dbReference type="EMBL" id="JALJOV010001232">
    <property type="protein sequence ID" value="KAK9851669.1"/>
    <property type="molecule type" value="Genomic_DNA"/>
</dbReference>
<evidence type="ECO:0000256" key="1">
    <source>
        <dbReference type="SAM" id="Coils"/>
    </source>
</evidence>
<dbReference type="Proteomes" id="UP001485043">
    <property type="component" value="Unassembled WGS sequence"/>
</dbReference>
<sequence>MPDVAGRDPSGDLLQQLLTSFPSLREALQPALAASHTPHGLATGACKQATDSKFQRLLLRHALTLWLDYARQKRRAHCSLGLYMPGMMRAQGLRAQTQLEHSHMRAAAFAAVCSHNPRVPGESHTSTPLAGITRFILGPRMPAIQAGDVDAASLSRAPHVRGSWDPAEDARVKLEWSEADASCEQSRGHGDTTWNDSDRIGAWRGLTAVEAALAGTREQLDHCHYQITRMSREKESAAKQVQDLLANLLAAHENATQRVGQWQTALQDDGRLWVDTIDAKIKLL</sequence>
<evidence type="ECO:0000313" key="2">
    <source>
        <dbReference type="EMBL" id="KAK9851669.1"/>
    </source>
</evidence>
<gene>
    <name evidence="2" type="ORF">WJX84_010088</name>
</gene>
<dbReference type="AlphaFoldDB" id="A0AAW1SNL6"/>
<protein>
    <submittedName>
        <fullName evidence="2">Uncharacterized protein</fullName>
    </submittedName>
</protein>
<name>A0AAW1SNL6_9CHLO</name>
<evidence type="ECO:0000313" key="3">
    <source>
        <dbReference type="Proteomes" id="UP001485043"/>
    </source>
</evidence>
<keyword evidence="3" id="KW-1185">Reference proteome</keyword>
<feature type="coiled-coil region" evidence="1">
    <location>
        <begin position="227"/>
        <end position="258"/>
    </location>
</feature>
<comment type="caution">
    <text evidence="2">The sequence shown here is derived from an EMBL/GenBank/DDBJ whole genome shotgun (WGS) entry which is preliminary data.</text>
</comment>